<dbReference type="GO" id="GO:0031941">
    <property type="term" value="C:filamentous actin"/>
    <property type="evidence" value="ECO:0007669"/>
    <property type="project" value="TreeGrafter"/>
</dbReference>
<accession>A0A0M8ZNK4</accession>
<dbReference type="InterPro" id="IPR036034">
    <property type="entry name" value="PDZ_sf"/>
</dbReference>
<dbReference type="PANTHER" id="PTHR24214:SF55">
    <property type="entry name" value="Z BAND ALTERNATIVELY SPLICED PDZ-MOTIF PROTEIN 66, ISOFORM E"/>
    <property type="match status" value="1"/>
</dbReference>
<sequence length="444" mass="50088">MCCTLTKIIISKAWSISDEWLLYDEIICYFQSENETLQRGDVIKKIDDYDARDVRHVDAQNLLQNSESIRLVVERSEPSNASRTNITTSSPIIQLNTGGRAAVTSLAKQPKVPSALPKSPVPPPLVDEYIQPTSSPECPSLLHEHLDEVREERAYLSQGKRHSLSKSEGVSYAMTFPREPRFGSNPNVTQSIKNTMILNYRCSDKGNFNSQGRISKPYRTTPLVLPGAKIKKDAPLGECYLRHHPNPMIRAAPHHYEPAHPEVAMKQKVAETVLQRVLGPNEVPKVVHKQFNSPIGLYSEQNIADTIKCQASAIPIFIDFSFVKQKQEIQEQARILKEQAKTASSKNVWPQFNKPNPKKLVKYDPSKSEAYKALQEEALGDTVQEVRPARTGVFSPQKVTQNRVYRPKSPVGPYVNTHDDDGEKIHQSNSFKRIMYSVLGQTDY</sequence>
<dbReference type="InterPro" id="IPR031847">
    <property type="entry name" value="PDLI1-4/Zasp-like_mid"/>
</dbReference>
<dbReference type="GO" id="GO:0001725">
    <property type="term" value="C:stress fiber"/>
    <property type="evidence" value="ECO:0007669"/>
    <property type="project" value="TreeGrafter"/>
</dbReference>
<name>A0A0M8ZNK4_9HYME</name>
<dbReference type="GO" id="GO:0030036">
    <property type="term" value="P:actin cytoskeleton organization"/>
    <property type="evidence" value="ECO:0007669"/>
    <property type="project" value="TreeGrafter"/>
</dbReference>
<organism evidence="3 4">
    <name type="scientific">Melipona quadrifasciata</name>
    <dbReference type="NCBI Taxonomy" id="166423"/>
    <lineage>
        <taxon>Eukaryota</taxon>
        <taxon>Metazoa</taxon>
        <taxon>Ecdysozoa</taxon>
        <taxon>Arthropoda</taxon>
        <taxon>Hexapoda</taxon>
        <taxon>Insecta</taxon>
        <taxon>Pterygota</taxon>
        <taxon>Neoptera</taxon>
        <taxon>Endopterygota</taxon>
        <taxon>Hymenoptera</taxon>
        <taxon>Apocrita</taxon>
        <taxon>Aculeata</taxon>
        <taxon>Apoidea</taxon>
        <taxon>Anthophila</taxon>
        <taxon>Apidae</taxon>
        <taxon>Melipona</taxon>
    </lineage>
</organism>
<keyword evidence="1" id="KW-0862">Zinc</keyword>
<dbReference type="SUPFAM" id="SSF50156">
    <property type="entry name" value="PDZ domain-like"/>
    <property type="match status" value="1"/>
</dbReference>
<dbReference type="STRING" id="166423.A0A0M8ZNK4"/>
<dbReference type="InterPro" id="IPR050604">
    <property type="entry name" value="PDZ-LIM_domain"/>
</dbReference>
<dbReference type="GO" id="GO:0061061">
    <property type="term" value="P:muscle structure development"/>
    <property type="evidence" value="ECO:0007669"/>
    <property type="project" value="TreeGrafter"/>
</dbReference>
<dbReference type="Proteomes" id="UP000053105">
    <property type="component" value="Unassembled WGS sequence"/>
</dbReference>
<dbReference type="Pfam" id="PF15936">
    <property type="entry name" value="DUF4749"/>
    <property type="match status" value="1"/>
</dbReference>
<dbReference type="OrthoDB" id="445995at2759"/>
<keyword evidence="1" id="KW-0440">LIM domain</keyword>
<evidence type="ECO:0000313" key="4">
    <source>
        <dbReference type="Proteomes" id="UP000053105"/>
    </source>
</evidence>
<dbReference type="GO" id="GO:0003779">
    <property type="term" value="F:actin binding"/>
    <property type="evidence" value="ECO:0007669"/>
    <property type="project" value="TreeGrafter"/>
</dbReference>
<dbReference type="Gene3D" id="2.30.42.10">
    <property type="match status" value="1"/>
</dbReference>
<keyword evidence="1" id="KW-0479">Metal-binding</keyword>
<reference evidence="3 4" key="1">
    <citation type="submission" date="2015-07" db="EMBL/GenBank/DDBJ databases">
        <title>The genome of Melipona quadrifasciata.</title>
        <authorList>
            <person name="Pan H."/>
            <person name="Kapheim K."/>
        </authorList>
    </citation>
    <scope>NUCLEOTIDE SEQUENCE [LARGE SCALE GENOMIC DNA]</scope>
    <source>
        <strain evidence="3">0111107301</strain>
        <tissue evidence="3">Whole body</tissue>
    </source>
</reference>
<keyword evidence="4" id="KW-1185">Reference proteome</keyword>
<protein>
    <recommendedName>
        <fullName evidence="2">Zasp-like motif domain-containing protein</fullName>
    </recommendedName>
</protein>
<evidence type="ECO:0000259" key="2">
    <source>
        <dbReference type="SMART" id="SM00735"/>
    </source>
</evidence>
<feature type="domain" description="Zasp-like motif" evidence="2">
    <location>
        <begin position="285"/>
        <end position="310"/>
    </location>
</feature>
<gene>
    <name evidence="3" type="ORF">WN51_06941</name>
</gene>
<dbReference type="EMBL" id="KQ435969">
    <property type="protein sequence ID" value="KOX67895.1"/>
    <property type="molecule type" value="Genomic_DNA"/>
</dbReference>
<dbReference type="GO" id="GO:0030018">
    <property type="term" value="C:Z disc"/>
    <property type="evidence" value="ECO:0007669"/>
    <property type="project" value="TreeGrafter"/>
</dbReference>
<dbReference type="AlphaFoldDB" id="A0A0M8ZNK4"/>
<dbReference type="InterPro" id="IPR006643">
    <property type="entry name" value="Zasp-like_motif"/>
</dbReference>
<evidence type="ECO:0000313" key="3">
    <source>
        <dbReference type="EMBL" id="KOX67895.1"/>
    </source>
</evidence>
<dbReference type="PANTHER" id="PTHR24214">
    <property type="entry name" value="PDZ AND LIM DOMAIN PROTEIN ZASP"/>
    <property type="match status" value="1"/>
</dbReference>
<dbReference type="SMART" id="SM00735">
    <property type="entry name" value="ZM"/>
    <property type="match status" value="1"/>
</dbReference>
<dbReference type="GO" id="GO:0005912">
    <property type="term" value="C:adherens junction"/>
    <property type="evidence" value="ECO:0007669"/>
    <property type="project" value="TreeGrafter"/>
</dbReference>
<evidence type="ECO:0000256" key="1">
    <source>
        <dbReference type="ARBA" id="ARBA00023038"/>
    </source>
</evidence>
<dbReference type="GO" id="GO:0051371">
    <property type="term" value="F:muscle alpha-actinin binding"/>
    <property type="evidence" value="ECO:0007669"/>
    <property type="project" value="TreeGrafter"/>
</dbReference>
<proteinExistence type="predicted"/>